<feature type="site" description="Raises pKa of active site His" evidence="6">
    <location>
        <position position="156"/>
    </location>
</feature>
<proteinExistence type="inferred from homology"/>
<evidence type="ECO:0000259" key="7">
    <source>
        <dbReference type="Pfam" id="PF00551"/>
    </source>
</evidence>
<name>A0AAE4ZAP0_9BACT</name>
<keyword evidence="3 6" id="KW-0658">Purine biosynthesis</keyword>
<evidence type="ECO:0000256" key="5">
    <source>
        <dbReference type="ARBA" id="ARBA00047664"/>
    </source>
</evidence>
<dbReference type="InterPro" id="IPR036477">
    <property type="entry name" value="Formyl_transf_N_sf"/>
</dbReference>
<dbReference type="InterPro" id="IPR004607">
    <property type="entry name" value="GART"/>
</dbReference>
<dbReference type="SUPFAM" id="SSF53328">
    <property type="entry name" value="Formyltransferase"/>
    <property type="match status" value="1"/>
</dbReference>
<evidence type="ECO:0000256" key="2">
    <source>
        <dbReference type="ARBA" id="ARBA00022679"/>
    </source>
</evidence>
<dbReference type="PROSITE" id="PS00373">
    <property type="entry name" value="GART"/>
    <property type="match status" value="1"/>
</dbReference>
<evidence type="ECO:0000256" key="1">
    <source>
        <dbReference type="ARBA" id="ARBA00005054"/>
    </source>
</evidence>
<comment type="caution">
    <text evidence="6">Lacks conserved residue(s) required for the propagation of feature annotation.</text>
</comment>
<sequence>MAEIPAVAVFASGGGTNLQALLDTFGADGRPDPSCRIALVVSDRPGVGALDRAERAGVPDAIVRPKDYEDADAFGRALLEVLREHGIELIALAGYLKLVPESVVGAYRGRIVNIHPGPLPAFGGSGMWGHHVHEAVIASNAQVSGPTVHFVDERYDTGPIIAQWPVPVFSDDTPDSLAARVLKYEHRLYPSVLSALARGDITLDDDGRVRRGAGLESLGFQLTAEDDALASSERGWQR</sequence>
<reference evidence="8 9" key="1">
    <citation type="submission" date="2020-01" db="EMBL/GenBank/DDBJ databases">
        <title>Genomes assembled from Gulf of Kutch pelagic sediment metagenomes.</title>
        <authorList>
            <person name="Chandrashekar M."/>
            <person name="Mahajan M.S."/>
            <person name="Dave K.J."/>
            <person name="Vatsa P."/>
            <person name="Nathani N.M."/>
        </authorList>
    </citation>
    <scope>NUCLEOTIDE SEQUENCE [LARGE SCALE GENOMIC DNA]</scope>
    <source>
        <strain evidence="8">KS3-K002</strain>
    </source>
</reference>
<feature type="binding site" evidence="6">
    <location>
        <begin position="15"/>
        <end position="17"/>
    </location>
    <ligand>
        <name>N(1)-(5-phospho-beta-D-ribosyl)glycinamide</name>
        <dbReference type="ChEBI" id="CHEBI:143788"/>
    </ligand>
</feature>
<dbReference type="PANTHER" id="PTHR43369">
    <property type="entry name" value="PHOSPHORIBOSYLGLYCINAMIDE FORMYLTRANSFERASE"/>
    <property type="match status" value="1"/>
</dbReference>
<feature type="binding site" evidence="6">
    <location>
        <begin position="96"/>
        <end position="99"/>
    </location>
    <ligand>
        <name>(6R)-10-formyltetrahydrofolate</name>
        <dbReference type="ChEBI" id="CHEBI:195366"/>
    </ligand>
</feature>
<dbReference type="InterPro" id="IPR001555">
    <property type="entry name" value="GART_AS"/>
</dbReference>
<organism evidence="8 9">
    <name type="scientific">Candidatus Kutchimonas denitrificans</name>
    <dbReference type="NCBI Taxonomy" id="3056748"/>
    <lineage>
        <taxon>Bacteria</taxon>
        <taxon>Pseudomonadati</taxon>
        <taxon>Gemmatimonadota</taxon>
        <taxon>Gemmatimonadia</taxon>
        <taxon>Candidatus Palauibacterales</taxon>
        <taxon>Candidatus Palauibacteraceae</taxon>
        <taxon>Candidatus Kutchimonas</taxon>
    </lineage>
</organism>
<evidence type="ECO:0000256" key="6">
    <source>
        <dbReference type="HAMAP-Rule" id="MF_01930"/>
    </source>
</evidence>
<gene>
    <name evidence="6" type="primary">purN</name>
    <name evidence="8" type="ORF">GWO12_13820</name>
</gene>
<comment type="catalytic activity">
    <reaction evidence="5 6">
        <text>N(1)-(5-phospho-beta-D-ribosyl)glycinamide + (6R)-10-formyltetrahydrofolate = N(2)-formyl-N(1)-(5-phospho-beta-D-ribosyl)glycinamide + (6S)-5,6,7,8-tetrahydrofolate + H(+)</text>
        <dbReference type="Rhea" id="RHEA:15053"/>
        <dbReference type="ChEBI" id="CHEBI:15378"/>
        <dbReference type="ChEBI" id="CHEBI:57453"/>
        <dbReference type="ChEBI" id="CHEBI:143788"/>
        <dbReference type="ChEBI" id="CHEBI:147286"/>
        <dbReference type="ChEBI" id="CHEBI:195366"/>
        <dbReference type="EC" id="2.1.2.2"/>
    </reaction>
</comment>
<keyword evidence="2 6" id="KW-0808">Transferase</keyword>
<evidence type="ECO:0000256" key="3">
    <source>
        <dbReference type="ARBA" id="ARBA00022755"/>
    </source>
</evidence>
<dbReference type="GO" id="GO:0004644">
    <property type="term" value="F:phosphoribosylglycinamide formyltransferase activity"/>
    <property type="evidence" value="ECO:0007669"/>
    <property type="project" value="UniProtKB-UniRule"/>
</dbReference>
<dbReference type="CDD" id="cd08645">
    <property type="entry name" value="FMT_core_GART"/>
    <property type="match status" value="1"/>
</dbReference>
<protein>
    <recommendedName>
        <fullName evidence="6">Phosphoribosylglycinamide formyltransferase</fullName>
        <ecNumber evidence="6">2.1.2.2</ecNumber>
    </recommendedName>
    <alternativeName>
        <fullName evidence="6">5'-phosphoribosylglycinamide transformylase</fullName>
    </alternativeName>
    <alternativeName>
        <fullName evidence="6">GAR transformylase</fullName>
        <shortName evidence="6">GART</shortName>
    </alternativeName>
</protein>
<evidence type="ECO:0000313" key="9">
    <source>
        <dbReference type="Proteomes" id="UP000702544"/>
    </source>
</evidence>
<comment type="pathway">
    <text evidence="1 6">Purine metabolism; IMP biosynthesis via de novo pathway; N(2)-formyl-N(1)-(5-phospho-D-ribosyl)glycinamide from N(1)-(5-phospho-D-ribosyl)glycinamide (10-formyl THF route): step 1/1.</text>
</comment>
<evidence type="ECO:0000256" key="4">
    <source>
        <dbReference type="ARBA" id="ARBA00038440"/>
    </source>
</evidence>
<comment type="similarity">
    <text evidence="4 6">Belongs to the GART family.</text>
</comment>
<accession>A0AAE4ZAP0</accession>
<dbReference type="NCBIfam" id="TIGR00639">
    <property type="entry name" value="PurN"/>
    <property type="match status" value="1"/>
</dbReference>
<dbReference type="AlphaFoldDB" id="A0AAE4ZAP0"/>
<dbReference type="EMBL" id="JAACAK010000114">
    <property type="protein sequence ID" value="NIR76168.1"/>
    <property type="molecule type" value="Genomic_DNA"/>
</dbReference>
<feature type="domain" description="Formyl transferase N-terminal" evidence="7">
    <location>
        <begin position="7"/>
        <end position="193"/>
    </location>
</feature>
<dbReference type="HAMAP" id="MF_01930">
    <property type="entry name" value="PurN"/>
    <property type="match status" value="1"/>
</dbReference>
<evidence type="ECO:0000313" key="8">
    <source>
        <dbReference type="EMBL" id="NIR76168.1"/>
    </source>
</evidence>
<dbReference type="GO" id="GO:0006189">
    <property type="term" value="P:'de novo' IMP biosynthetic process"/>
    <property type="evidence" value="ECO:0007669"/>
    <property type="project" value="UniProtKB-UniRule"/>
</dbReference>
<dbReference type="PANTHER" id="PTHR43369:SF2">
    <property type="entry name" value="PHOSPHORIBOSYLGLYCINAMIDE FORMYLTRANSFERASE"/>
    <property type="match status" value="1"/>
</dbReference>
<dbReference type="EC" id="2.1.2.2" evidence="6"/>
<dbReference type="GO" id="GO:0005737">
    <property type="term" value="C:cytoplasm"/>
    <property type="evidence" value="ECO:0007669"/>
    <property type="project" value="TreeGrafter"/>
</dbReference>
<comment type="caution">
    <text evidence="8">The sequence shown here is derived from an EMBL/GenBank/DDBJ whole genome shotgun (WGS) entry which is preliminary data.</text>
</comment>
<feature type="active site" description="Proton donor" evidence="6">
    <location>
        <position position="115"/>
    </location>
</feature>
<dbReference type="InterPro" id="IPR002376">
    <property type="entry name" value="Formyl_transf_N"/>
</dbReference>
<dbReference type="Gene3D" id="3.40.50.170">
    <property type="entry name" value="Formyl transferase, N-terminal domain"/>
    <property type="match status" value="1"/>
</dbReference>
<dbReference type="Pfam" id="PF00551">
    <property type="entry name" value="Formyl_trans_N"/>
    <property type="match status" value="1"/>
</dbReference>
<comment type="function">
    <text evidence="6">Catalyzes the transfer of a formyl group from 10-formyltetrahydrofolate to 5-phospho-ribosyl-glycinamide (GAR), producing 5-phospho-ribosyl-N-formylglycinamide (FGAR) and tetrahydrofolate.</text>
</comment>
<dbReference type="Proteomes" id="UP000702544">
    <property type="component" value="Unassembled WGS sequence"/>
</dbReference>
<feature type="binding site" evidence="6">
    <location>
        <position position="113"/>
    </location>
    <ligand>
        <name>(6R)-10-formyltetrahydrofolate</name>
        <dbReference type="ChEBI" id="CHEBI:195366"/>
    </ligand>
</feature>